<keyword evidence="4" id="KW-1185">Reference proteome</keyword>
<dbReference type="Proteomes" id="UP001597520">
    <property type="component" value="Unassembled WGS sequence"/>
</dbReference>
<evidence type="ECO:0000256" key="2">
    <source>
        <dbReference type="SAM" id="Phobius"/>
    </source>
</evidence>
<dbReference type="RefSeq" id="WP_380713942.1">
    <property type="nucleotide sequence ID" value="NZ_JBHUML010000005.1"/>
</dbReference>
<evidence type="ECO:0000256" key="1">
    <source>
        <dbReference type="SAM" id="MobiDB-lite"/>
    </source>
</evidence>
<feature type="transmembrane region" description="Helical" evidence="2">
    <location>
        <begin position="45"/>
        <end position="63"/>
    </location>
</feature>
<proteinExistence type="predicted"/>
<evidence type="ECO:0000313" key="4">
    <source>
        <dbReference type="Proteomes" id="UP001597520"/>
    </source>
</evidence>
<gene>
    <name evidence="3" type="ORF">ACFSUB_14325</name>
</gene>
<feature type="region of interest" description="Disordered" evidence="1">
    <location>
        <begin position="1"/>
        <end position="40"/>
    </location>
</feature>
<feature type="region of interest" description="Disordered" evidence="1">
    <location>
        <begin position="66"/>
        <end position="108"/>
    </location>
</feature>
<reference evidence="4" key="1">
    <citation type="journal article" date="2019" name="Int. J. Syst. Evol. Microbiol.">
        <title>The Global Catalogue of Microorganisms (GCM) 10K type strain sequencing project: providing services to taxonomists for standard genome sequencing and annotation.</title>
        <authorList>
            <consortium name="The Broad Institute Genomics Platform"/>
            <consortium name="The Broad Institute Genome Sequencing Center for Infectious Disease"/>
            <person name="Wu L."/>
            <person name="Ma J."/>
        </authorList>
    </citation>
    <scope>NUCLEOTIDE SEQUENCE [LARGE SCALE GENOMIC DNA]</scope>
    <source>
        <strain evidence="4">KCTC 33792</strain>
    </source>
</reference>
<evidence type="ECO:0000313" key="3">
    <source>
        <dbReference type="EMBL" id="MFD2706638.1"/>
    </source>
</evidence>
<feature type="compositionally biased region" description="Basic and acidic residues" evidence="1">
    <location>
        <begin position="1"/>
        <end position="16"/>
    </location>
</feature>
<accession>A0ABW5T3S3</accession>
<organism evidence="3 4">
    <name type="scientific">Salibacterium lacus</name>
    <dbReference type="NCBI Taxonomy" id="1898109"/>
    <lineage>
        <taxon>Bacteria</taxon>
        <taxon>Bacillati</taxon>
        <taxon>Bacillota</taxon>
        <taxon>Bacilli</taxon>
        <taxon>Bacillales</taxon>
        <taxon>Bacillaceae</taxon>
    </lineage>
</organism>
<dbReference type="EMBL" id="JBHUML010000005">
    <property type="protein sequence ID" value="MFD2706638.1"/>
    <property type="molecule type" value="Genomic_DNA"/>
</dbReference>
<keyword evidence="2" id="KW-1133">Transmembrane helix</keyword>
<name>A0ABW5T3S3_9BACI</name>
<keyword evidence="2" id="KW-0812">Transmembrane</keyword>
<protein>
    <submittedName>
        <fullName evidence="3">Uncharacterized protein</fullName>
    </submittedName>
</protein>
<comment type="caution">
    <text evidence="3">The sequence shown here is derived from an EMBL/GenBank/DDBJ whole genome shotgun (WGS) entry which is preliminary data.</text>
</comment>
<sequence length="414" mass="46449">MSKSFEERMKELEEGYKNMPPSVSPDEIIQGVERKSKKKTSWKRIYTFGGTLAAAGIAALLVMSQQGTAPGSEGSGTAPGDEEQETPDGGVQEAPSQSEEEAPPELTEERALEVMSAYRESFETLINDTDSQRVESYQTLDEVQQHFEEVMSTDLAEWMTDSYFREEDDGIYVIAKDAPTWLQEDQSFALEEEARDHVRIVQERDNEMLGHVEMIYNAVYDGNQWIVDEIETNELDSGNTAEDNAGEGEQDVAAAAQSVVDYLISQDLTRLSELVHPEEGVLFSPYIHVDENEAQVFQAEDIESFFQSEQQYVWGTQDGSGRPIEMTPSSYYEEYIYDPGLSDPDEINVGETSQRGNMLPNIQETFPDATVVEFYVEGSGESAGMNWSALNVVMKQDDSGEWKLVALVNDEWTI</sequence>
<keyword evidence="2" id="KW-0472">Membrane</keyword>